<evidence type="ECO:0000256" key="1">
    <source>
        <dbReference type="ARBA" id="ARBA00022741"/>
    </source>
</evidence>
<dbReference type="PANTHER" id="PTHR10218:SF194">
    <property type="entry name" value="G PROTEIN, ALPHA SUBUNIT"/>
    <property type="match status" value="1"/>
</dbReference>
<dbReference type="GO" id="GO:0005737">
    <property type="term" value="C:cytoplasm"/>
    <property type="evidence" value="ECO:0007669"/>
    <property type="project" value="TreeGrafter"/>
</dbReference>
<keyword evidence="6" id="KW-1185">Reference proteome</keyword>
<dbReference type="GO" id="GO:0005525">
    <property type="term" value="F:GTP binding"/>
    <property type="evidence" value="ECO:0007669"/>
    <property type="project" value="UniProtKB-KW"/>
</dbReference>
<evidence type="ECO:0000256" key="2">
    <source>
        <dbReference type="ARBA" id="ARBA00023134"/>
    </source>
</evidence>
<dbReference type="InterPro" id="IPR001019">
    <property type="entry name" value="Gprotein_alpha_su"/>
</dbReference>
<feature type="binding site" evidence="4">
    <location>
        <begin position="190"/>
        <end position="194"/>
    </location>
    <ligand>
        <name>GTP</name>
        <dbReference type="ChEBI" id="CHEBI:37565"/>
    </ligand>
</feature>
<accession>A0A914YKN4</accession>
<dbReference type="SUPFAM" id="SSF52540">
    <property type="entry name" value="P-loop containing nucleoside triphosphate hydrolases"/>
    <property type="match status" value="1"/>
</dbReference>
<dbReference type="PROSITE" id="PS51882">
    <property type="entry name" value="G_ALPHA"/>
    <property type="match status" value="1"/>
</dbReference>
<dbReference type="Proteomes" id="UP000887577">
    <property type="component" value="Unplaced"/>
</dbReference>
<dbReference type="SMART" id="SM00275">
    <property type="entry name" value="G_alpha"/>
    <property type="match status" value="1"/>
</dbReference>
<dbReference type="AlphaFoldDB" id="A0A914YKN4"/>
<feature type="binding site" evidence="5">
    <location>
        <position position="53"/>
    </location>
    <ligand>
        <name>Mg(2+)</name>
        <dbReference type="ChEBI" id="CHEBI:18420"/>
    </ligand>
</feature>
<dbReference type="InterPro" id="IPR011025">
    <property type="entry name" value="GproteinA_insert"/>
</dbReference>
<dbReference type="PRINTS" id="PR00318">
    <property type="entry name" value="GPROTEINA"/>
</dbReference>
<dbReference type="PANTHER" id="PTHR10218">
    <property type="entry name" value="GTP-BINDING PROTEIN ALPHA SUBUNIT"/>
    <property type="match status" value="1"/>
</dbReference>
<dbReference type="GO" id="GO:0007606">
    <property type="term" value="P:sensory perception of chemical stimulus"/>
    <property type="evidence" value="ECO:0007669"/>
    <property type="project" value="TreeGrafter"/>
</dbReference>
<dbReference type="GO" id="GO:0001664">
    <property type="term" value="F:G protein-coupled receptor binding"/>
    <property type="evidence" value="ECO:0007669"/>
    <property type="project" value="TreeGrafter"/>
</dbReference>
<feature type="binding site" evidence="5">
    <location>
        <position position="171"/>
    </location>
    <ligand>
        <name>Mg(2+)</name>
        <dbReference type="ChEBI" id="CHEBI:18420"/>
    </ligand>
</feature>
<evidence type="ECO:0000256" key="4">
    <source>
        <dbReference type="PIRSR" id="PIRSR601019-1"/>
    </source>
</evidence>
<keyword evidence="3" id="KW-0807">Transducer</keyword>
<evidence type="ECO:0000256" key="5">
    <source>
        <dbReference type="PIRSR" id="PIRSR601019-2"/>
    </source>
</evidence>
<dbReference type="GO" id="GO:0031683">
    <property type="term" value="F:G-protein beta/gamma-subunit complex binding"/>
    <property type="evidence" value="ECO:0007669"/>
    <property type="project" value="InterPro"/>
</dbReference>
<name>A0A914YKN4_9BILA</name>
<dbReference type="WBParaSite" id="PSU_v2.g20902.t1">
    <property type="protein sequence ID" value="PSU_v2.g20902.t1"/>
    <property type="gene ID" value="PSU_v2.g20902"/>
</dbReference>
<organism evidence="6 7">
    <name type="scientific">Panagrolaimus superbus</name>
    <dbReference type="NCBI Taxonomy" id="310955"/>
    <lineage>
        <taxon>Eukaryota</taxon>
        <taxon>Metazoa</taxon>
        <taxon>Ecdysozoa</taxon>
        <taxon>Nematoda</taxon>
        <taxon>Chromadorea</taxon>
        <taxon>Rhabditida</taxon>
        <taxon>Tylenchina</taxon>
        <taxon>Panagrolaimomorpha</taxon>
        <taxon>Panagrolaimoidea</taxon>
        <taxon>Panagrolaimidae</taxon>
        <taxon>Panagrolaimus</taxon>
    </lineage>
</organism>
<proteinExistence type="predicted"/>
<dbReference type="Gene3D" id="3.40.50.300">
    <property type="entry name" value="P-loop containing nucleotide triphosphate hydrolases"/>
    <property type="match status" value="2"/>
</dbReference>
<keyword evidence="5" id="KW-0460">Magnesium</keyword>
<evidence type="ECO:0000313" key="7">
    <source>
        <dbReference type="WBParaSite" id="PSU_v2.g20902.t1"/>
    </source>
</evidence>
<dbReference type="Gene3D" id="1.10.400.10">
    <property type="entry name" value="GI Alpha 1, domain 2-like"/>
    <property type="match status" value="1"/>
</dbReference>
<sequence>MDRIRQRFSDLMGQLCCRSERDFNHSPEERKNKDKSDNVMRFFMAGMGSAGKSTLIRQLQLLSNKNTNYKFCNDDWTELQTTEIETEAWQIAIRKNILDCFDIFIKQIKKREEEFDDEENENFAQIIEDICDQDNAFDEIIFDESFKESIEVFDEDYDPSDEDKVHSRKPTVNMHNYKFMLNDTKLEIHDVGGQKSELLKITDYLHKWSADSKEDDKNFILLVVSMSDYNVPHSQYPQHTLLDESMEYMKLLLNNAVAENCKLLIFFNKKDRFKEKLNDEHCRQDIDYLKEYLSSSQYKEYIKTGKYEPKIMYNAITAKFIENIKIKYPNKSCYCR</sequence>
<dbReference type="InterPro" id="IPR027417">
    <property type="entry name" value="P-loop_NTPase"/>
</dbReference>
<dbReference type="GO" id="GO:0005834">
    <property type="term" value="C:heterotrimeric G-protein complex"/>
    <property type="evidence" value="ECO:0007669"/>
    <property type="project" value="TreeGrafter"/>
</dbReference>
<dbReference type="GO" id="GO:0003924">
    <property type="term" value="F:GTPase activity"/>
    <property type="evidence" value="ECO:0007669"/>
    <property type="project" value="InterPro"/>
</dbReference>
<keyword evidence="5" id="KW-0479">Metal-binding</keyword>
<dbReference type="GO" id="GO:0007191">
    <property type="term" value="P:adenylate cyclase-activating dopamine receptor signaling pathway"/>
    <property type="evidence" value="ECO:0007669"/>
    <property type="project" value="TreeGrafter"/>
</dbReference>
<feature type="binding site" evidence="4">
    <location>
        <begin position="268"/>
        <end position="271"/>
    </location>
    <ligand>
        <name>GTP</name>
        <dbReference type="ChEBI" id="CHEBI:37565"/>
    </ligand>
</feature>
<dbReference type="SUPFAM" id="SSF47895">
    <property type="entry name" value="Transducin (alpha subunit), insertion domain"/>
    <property type="match status" value="1"/>
</dbReference>
<evidence type="ECO:0000313" key="6">
    <source>
        <dbReference type="Proteomes" id="UP000887577"/>
    </source>
</evidence>
<reference evidence="7" key="1">
    <citation type="submission" date="2022-11" db="UniProtKB">
        <authorList>
            <consortium name="WormBaseParasite"/>
        </authorList>
    </citation>
    <scope>IDENTIFICATION</scope>
</reference>
<keyword evidence="1 4" id="KW-0547">Nucleotide-binding</keyword>
<dbReference type="GO" id="GO:0046872">
    <property type="term" value="F:metal ion binding"/>
    <property type="evidence" value="ECO:0007669"/>
    <property type="project" value="UniProtKB-KW"/>
</dbReference>
<keyword evidence="2 4" id="KW-0342">GTP-binding</keyword>
<evidence type="ECO:0000256" key="3">
    <source>
        <dbReference type="ARBA" id="ARBA00023224"/>
    </source>
</evidence>
<dbReference type="Pfam" id="PF00503">
    <property type="entry name" value="G-alpha"/>
    <property type="match status" value="1"/>
</dbReference>
<protein>
    <submittedName>
        <fullName evidence="7">Uncharacterized protein</fullName>
    </submittedName>
</protein>